<evidence type="ECO:0000313" key="3">
    <source>
        <dbReference type="EMBL" id="GGA88190.1"/>
    </source>
</evidence>
<dbReference type="Gene3D" id="3.20.20.240">
    <property type="entry name" value="Methylmalonyl-CoA mutase"/>
    <property type="match status" value="1"/>
</dbReference>
<evidence type="ECO:0000256" key="1">
    <source>
        <dbReference type="ARBA" id="ARBA00023235"/>
    </source>
</evidence>
<accession>A0A8J2U979</accession>
<dbReference type="PANTHER" id="PTHR48101">
    <property type="entry name" value="METHYLMALONYL-COA MUTASE, MITOCHONDRIAL-RELATED"/>
    <property type="match status" value="1"/>
</dbReference>
<dbReference type="Pfam" id="PF01642">
    <property type="entry name" value="MM_CoA_mutase"/>
    <property type="match status" value="1"/>
</dbReference>
<dbReference type="GO" id="GO:0031419">
    <property type="term" value="F:cobalamin binding"/>
    <property type="evidence" value="ECO:0007669"/>
    <property type="project" value="InterPro"/>
</dbReference>
<proteinExistence type="predicted"/>
<keyword evidence="4" id="KW-1185">Reference proteome</keyword>
<reference evidence="3" key="2">
    <citation type="submission" date="2020-09" db="EMBL/GenBank/DDBJ databases">
        <authorList>
            <person name="Sun Q."/>
            <person name="Zhou Y."/>
        </authorList>
    </citation>
    <scope>NUCLEOTIDE SEQUENCE</scope>
    <source>
        <strain evidence="3">CGMCC 1.15448</strain>
    </source>
</reference>
<reference evidence="3" key="1">
    <citation type="journal article" date="2014" name="Int. J. Syst. Evol. Microbiol.">
        <title>Complete genome sequence of Corynebacterium casei LMG S-19264T (=DSM 44701T), isolated from a smear-ripened cheese.</title>
        <authorList>
            <consortium name="US DOE Joint Genome Institute (JGI-PGF)"/>
            <person name="Walter F."/>
            <person name="Albersmeier A."/>
            <person name="Kalinowski J."/>
            <person name="Ruckert C."/>
        </authorList>
    </citation>
    <scope>NUCLEOTIDE SEQUENCE</scope>
    <source>
        <strain evidence="3">CGMCC 1.15448</strain>
    </source>
</reference>
<dbReference type="NCBIfam" id="TIGR00641">
    <property type="entry name" value="acid_CoA_mut_N"/>
    <property type="match status" value="1"/>
</dbReference>
<feature type="domain" description="Methylmalonyl-CoA mutase alpha/beta chain catalytic" evidence="2">
    <location>
        <begin position="8"/>
        <end position="526"/>
    </location>
</feature>
<dbReference type="PANTHER" id="PTHR48101:SF1">
    <property type="entry name" value="METHYLMALONYL-COA MUTASE, LARGE SUBUNIT"/>
    <property type="match status" value="1"/>
</dbReference>
<keyword evidence="1" id="KW-0413">Isomerase</keyword>
<dbReference type="InterPro" id="IPR006098">
    <property type="entry name" value="MMCoA_mutase_a_cat"/>
</dbReference>
<organism evidence="3 4">
    <name type="scientific">Puia dinghuensis</name>
    <dbReference type="NCBI Taxonomy" id="1792502"/>
    <lineage>
        <taxon>Bacteria</taxon>
        <taxon>Pseudomonadati</taxon>
        <taxon>Bacteroidota</taxon>
        <taxon>Chitinophagia</taxon>
        <taxon>Chitinophagales</taxon>
        <taxon>Chitinophagaceae</taxon>
        <taxon>Puia</taxon>
    </lineage>
</organism>
<evidence type="ECO:0000313" key="4">
    <source>
        <dbReference type="Proteomes" id="UP000607559"/>
    </source>
</evidence>
<dbReference type="GO" id="GO:0004494">
    <property type="term" value="F:methylmalonyl-CoA mutase activity"/>
    <property type="evidence" value="ECO:0007669"/>
    <property type="project" value="InterPro"/>
</dbReference>
<dbReference type="EMBL" id="BMJC01000001">
    <property type="protein sequence ID" value="GGA88190.1"/>
    <property type="molecule type" value="Genomic_DNA"/>
</dbReference>
<protein>
    <submittedName>
        <fullName evidence="3">Methylmalonyl-CoA mutase</fullName>
    </submittedName>
</protein>
<dbReference type="Proteomes" id="UP000607559">
    <property type="component" value="Unassembled WGS sequence"/>
</dbReference>
<evidence type="ECO:0000259" key="2">
    <source>
        <dbReference type="Pfam" id="PF01642"/>
    </source>
</evidence>
<comment type="caution">
    <text evidence="3">The sequence shown here is derived from an EMBL/GenBank/DDBJ whole genome shotgun (WGS) entry which is preliminary data.</text>
</comment>
<dbReference type="SUPFAM" id="SSF51703">
    <property type="entry name" value="Cobalamin (vitamin B12)-dependent enzymes"/>
    <property type="match status" value="1"/>
</dbReference>
<name>A0A8J2U979_9BACT</name>
<gene>
    <name evidence="3" type="ORF">GCM10011511_09220</name>
</gene>
<dbReference type="AlphaFoldDB" id="A0A8J2U979"/>
<dbReference type="RefSeq" id="WP_188929012.1">
    <property type="nucleotide sequence ID" value="NZ_BMJC01000001.1"/>
</dbReference>
<dbReference type="InterPro" id="IPR016176">
    <property type="entry name" value="Cbl-dep_enz_cat"/>
</dbReference>
<sequence>MFKKKVFTDSGIEVKGVYTAADLAVTGPHSLPGGAGGEMPGEFPFTRGIQHDMYRGKLWTTRQYAGFSTAEESNARYHYLLEHGVMGLSVAFDLPTQIGYDSDHPLAEGEVGKTGVAIDSIEDMQTLFKGIRLEDVSTSMTINATGFILLAFYAVVAKQQGADWKKITGTIQNDILKEYAARGTYIYPPKPSMRIITDIFEWCSHQLPKWNTISISGYHIREAGSTAVQEIAFTLSNGKAYVKAALEKGLDIDVFGKRLSFFFNSHNNLFEEVAKFRAARRMWARIMKELGATDPKAMMLRFHTQTGGSTLTAQQPMNNISRVTVQTLAAVLGGTQSLHTNGYDEALSLPTEEAARIALRTQQIVAYESGAADTADPLAGSYYVEALTREVEEAAWKLIEHIDRLGGSVPAIEQGFIQEEIARSAYEYQRRVESKEKLIVGVNSFLTEEKDSIPIFRVDDSIRAVQIEKINDLKRRRDPARVDSVLQELNDKAASGENIMPAVVEAVERRCTLGEIADTLREVFGEYR</sequence>
<dbReference type="InterPro" id="IPR006099">
    <property type="entry name" value="MeMalonylCoA_mutase_a/b_cat"/>
</dbReference>